<keyword evidence="3" id="KW-0238">DNA-binding</keyword>
<evidence type="ECO:0000256" key="1">
    <source>
        <dbReference type="ARBA" id="ARBA00011738"/>
    </source>
</evidence>
<comment type="similarity">
    <text evidence="5">Belongs to the purine/pyrimidine phosphoribosyltransferase family. PurR subfamily.</text>
</comment>
<dbReference type="Pfam" id="PF09182">
    <property type="entry name" value="PuR_N"/>
    <property type="match status" value="1"/>
</dbReference>
<dbReference type="InterPro" id="IPR000836">
    <property type="entry name" value="PRTase_dom"/>
</dbReference>
<dbReference type="InterPro" id="IPR036390">
    <property type="entry name" value="WH_DNA-bd_sf"/>
</dbReference>
<dbReference type="InterPro" id="IPR050118">
    <property type="entry name" value="Pur/Pyrimidine_PRTase"/>
</dbReference>
<keyword evidence="2" id="KW-0805">Transcription regulation</keyword>
<dbReference type="Gene3D" id="1.10.10.10">
    <property type="entry name" value="Winged helix-like DNA-binding domain superfamily/Winged helix DNA-binding domain"/>
    <property type="match status" value="1"/>
</dbReference>
<dbReference type="AlphaFoldDB" id="X8ITK3"/>
<dbReference type="Pfam" id="PF00156">
    <property type="entry name" value="Pribosyltran"/>
    <property type="match status" value="1"/>
</dbReference>
<feature type="domain" description="Phosphoribosyltransferase" evidence="6">
    <location>
        <begin position="130"/>
        <end position="255"/>
    </location>
</feature>
<dbReference type="InterPro" id="IPR029057">
    <property type="entry name" value="PRTase-like"/>
</dbReference>
<evidence type="ECO:0000256" key="5">
    <source>
        <dbReference type="ARBA" id="ARBA00049656"/>
    </source>
</evidence>
<dbReference type="CDD" id="cd06223">
    <property type="entry name" value="PRTases_typeI"/>
    <property type="match status" value="1"/>
</dbReference>
<dbReference type="PATRIC" id="fig|1401079.3.peg.526"/>
<dbReference type="GO" id="GO:0045982">
    <property type="term" value="P:negative regulation of purine nucleobase metabolic process"/>
    <property type="evidence" value="ECO:0007669"/>
    <property type="project" value="InterPro"/>
</dbReference>
<dbReference type="PANTHER" id="PTHR43864">
    <property type="entry name" value="HYPOXANTHINE/GUANINE PHOSPHORIBOSYLTRANSFERASE"/>
    <property type="match status" value="1"/>
</dbReference>
<comment type="caution">
    <text evidence="8">The sequence shown here is derived from an EMBL/GenBank/DDBJ whole genome shotgun (WGS) entry which is preliminary data.</text>
</comment>
<dbReference type="GO" id="GO:0045892">
    <property type="term" value="P:negative regulation of DNA-templated transcription"/>
    <property type="evidence" value="ECO:0007669"/>
    <property type="project" value="InterPro"/>
</dbReference>
<evidence type="ECO:0000256" key="2">
    <source>
        <dbReference type="ARBA" id="ARBA00023015"/>
    </source>
</evidence>
<evidence type="ECO:0000259" key="7">
    <source>
        <dbReference type="Pfam" id="PF09182"/>
    </source>
</evidence>
<dbReference type="Gene3D" id="3.40.50.2020">
    <property type="match status" value="1"/>
</dbReference>
<evidence type="ECO:0000259" key="6">
    <source>
        <dbReference type="Pfam" id="PF00156"/>
    </source>
</evidence>
<dbReference type="SUPFAM" id="SSF46785">
    <property type="entry name" value="Winged helix' DNA-binding domain"/>
    <property type="match status" value="1"/>
</dbReference>
<evidence type="ECO:0000313" key="8">
    <source>
        <dbReference type="EMBL" id="EUC53110.1"/>
    </source>
</evidence>
<name>X8ITK3_9FIRM</name>
<evidence type="ECO:0000313" key="9">
    <source>
        <dbReference type="Proteomes" id="UP000022645"/>
    </source>
</evidence>
<evidence type="ECO:0000256" key="4">
    <source>
        <dbReference type="ARBA" id="ARBA00023163"/>
    </source>
</evidence>
<proteinExistence type="inferred from homology"/>
<evidence type="ECO:0000256" key="3">
    <source>
        <dbReference type="ARBA" id="ARBA00023125"/>
    </source>
</evidence>
<dbReference type="EMBL" id="JALU01000009">
    <property type="protein sequence ID" value="EUC53110.1"/>
    <property type="molecule type" value="Genomic_DNA"/>
</dbReference>
<dbReference type="InterPro" id="IPR036388">
    <property type="entry name" value="WH-like_DNA-bd_sf"/>
</dbReference>
<sequence>MEEMSMKKNKRVGSLITELLSHPSKQYSYKDFCTKFDIAKSSLSEDIAIAGEVIAEEGIGKLETIQGANGGFRYIPSLSSNKLDNLQRTLASKLSDPSRILGGNFLYTSDLMFDSQLTRSMGAYFAGEFANLKADYIVTVETKGISLAADVAFMMNLPLVVVRREAKYSEGSTVSINYFSGSYDRIQKMSIAKRAVAPNKRAIIIDDFMRGGGSLKGVTEILSEFDIEVVGAGVAIASREPSKKKISSYLPVIYLDSIDEESKVIVASFDRAKNADNK</sequence>
<dbReference type="NCBIfam" id="TIGR01743">
    <property type="entry name" value="purR_Bsub"/>
    <property type="match status" value="1"/>
</dbReference>
<comment type="subunit">
    <text evidence="1">Homodimer.</text>
</comment>
<dbReference type="GO" id="GO:0003677">
    <property type="term" value="F:DNA binding"/>
    <property type="evidence" value="ECO:0007669"/>
    <property type="project" value="UniProtKB-KW"/>
</dbReference>
<dbReference type="Proteomes" id="UP000022645">
    <property type="component" value="Unassembled WGS sequence"/>
</dbReference>
<gene>
    <name evidence="8" type="primary">purR</name>
    <name evidence="8" type="ORF">HMPREF0581_0814</name>
</gene>
<organism evidence="8 9">
    <name type="scientific">Mogibacterium timidum ATCC 33093</name>
    <dbReference type="NCBI Taxonomy" id="1401079"/>
    <lineage>
        <taxon>Bacteria</taxon>
        <taxon>Bacillati</taxon>
        <taxon>Bacillota</taxon>
        <taxon>Clostridia</taxon>
        <taxon>Peptostreptococcales</taxon>
        <taxon>Anaerovoracaceae</taxon>
        <taxon>Mogibacterium</taxon>
    </lineage>
</organism>
<dbReference type="InterPro" id="IPR010078">
    <property type="entry name" value="PurR_Bsub"/>
</dbReference>
<dbReference type="SUPFAM" id="SSF53271">
    <property type="entry name" value="PRTase-like"/>
    <property type="match status" value="1"/>
</dbReference>
<keyword evidence="4" id="KW-0804">Transcription</keyword>
<feature type="domain" description="Bacterial purine repressor N-terminal" evidence="7">
    <location>
        <begin position="7"/>
        <end position="76"/>
    </location>
</feature>
<accession>X8ITK3</accession>
<dbReference type="InterPro" id="IPR015265">
    <property type="entry name" value="PuR_N"/>
</dbReference>
<protein>
    <submittedName>
        <fullName evidence="8">Pur operon repressor PurR</fullName>
    </submittedName>
</protein>
<reference evidence="8 9" key="1">
    <citation type="submission" date="2014-01" db="EMBL/GenBank/DDBJ databases">
        <authorList>
            <person name="Durkin A.S."/>
            <person name="McCorrison J."/>
            <person name="Torralba M."/>
            <person name="Gillis M."/>
            <person name="Haft D.H."/>
            <person name="Methe B."/>
            <person name="Sutton G."/>
            <person name="Nelson K.E."/>
        </authorList>
    </citation>
    <scope>NUCLEOTIDE SEQUENCE [LARGE SCALE GENOMIC DNA]</scope>
    <source>
        <strain evidence="8 9">ATCC 33093</strain>
    </source>
</reference>
<dbReference type="PANTHER" id="PTHR43864:SF2">
    <property type="entry name" value="PUR OPERON REPRESSOR"/>
    <property type="match status" value="1"/>
</dbReference>